<keyword evidence="1" id="KW-0472">Membrane</keyword>
<keyword evidence="1" id="KW-0812">Transmembrane</keyword>
<keyword evidence="1" id="KW-1133">Transmembrane helix</keyword>
<evidence type="ECO:0000313" key="3">
    <source>
        <dbReference type="EMBL" id="MET1257201.1"/>
    </source>
</evidence>
<dbReference type="GO" id="GO:0016787">
    <property type="term" value="F:hydrolase activity"/>
    <property type="evidence" value="ECO:0007669"/>
    <property type="project" value="UniProtKB-KW"/>
</dbReference>
<feature type="transmembrane region" description="Helical" evidence="1">
    <location>
        <begin position="94"/>
        <end position="115"/>
    </location>
</feature>
<feature type="transmembrane region" description="Helical" evidence="1">
    <location>
        <begin position="197"/>
        <end position="222"/>
    </location>
</feature>
<feature type="transmembrane region" description="Helical" evidence="1">
    <location>
        <begin position="52"/>
        <end position="82"/>
    </location>
</feature>
<name>A0ABV2BZ59_9GAMM</name>
<feature type="transmembrane region" description="Helical" evidence="1">
    <location>
        <begin position="167"/>
        <end position="185"/>
    </location>
</feature>
<feature type="domain" description="CAAX prenyl protease 2/Lysostaphin resistance protein A-like" evidence="2">
    <location>
        <begin position="203"/>
        <end position="298"/>
    </location>
</feature>
<comment type="caution">
    <text evidence="3">The sequence shown here is derived from an EMBL/GenBank/DDBJ whole genome shotgun (WGS) entry which is preliminary data.</text>
</comment>
<protein>
    <submittedName>
        <fullName evidence="3">CPBP family intramembrane glutamic endopeptidase</fullName>
        <ecNumber evidence="3">3.4.-.-</ecNumber>
    </submittedName>
</protein>
<dbReference type="InterPro" id="IPR003675">
    <property type="entry name" value="Rce1/LyrA-like_dom"/>
</dbReference>
<keyword evidence="4" id="KW-1185">Reference proteome</keyword>
<dbReference type="RefSeq" id="WP_353897782.1">
    <property type="nucleotide sequence ID" value="NZ_JBEVCJ010000039.1"/>
</dbReference>
<keyword evidence="3" id="KW-0378">Hydrolase</keyword>
<evidence type="ECO:0000313" key="4">
    <source>
        <dbReference type="Proteomes" id="UP001548189"/>
    </source>
</evidence>
<organism evidence="3 4">
    <name type="scientific">Aliikangiella maris</name>
    <dbReference type="NCBI Taxonomy" id="3162458"/>
    <lineage>
        <taxon>Bacteria</taxon>
        <taxon>Pseudomonadati</taxon>
        <taxon>Pseudomonadota</taxon>
        <taxon>Gammaproteobacteria</taxon>
        <taxon>Oceanospirillales</taxon>
        <taxon>Pleioneaceae</taxon>
        <taxon>Aliikangiella</taxon>
    </lineage>
</organism>
<dbReference type="EC" id="3.4.-.-" evidence="3"/>
<feature type="transmembrane region" description="Helical" evidence="1">
    <location>
        <begin position="290"/>
        <end position="309"/>
    </location>
</feature>
<feature type="transmembrane region" description="Helical" evidence="1">
    <location>
        <begin position="21"/>
        <end position="40"/>
    </location>
</feature>
<reference evidence="3 4" key="1">
    <citation type="submission" date="2024-06" db="EMBL/GenBank/DDBJ databases">
        <authorList>
            <person name="Li F."/>
        </authorList>
    </citation>
    <scope>NUCLEOTIDE SEQUENCE [LARGE SCALE GENOMIC DNA]</scope>
    <source>
        <strain evidence="3 4">GXAS 311</strain>
    </source>
</reference>
<feature type="transmembrane region" description="Helical" evidence="1">
    <location>
        <begin position="242"/>
        <end position="259"/>
    </location>
</feature>
<evidence type="ECO:0000259" key="2">
    <source>
        <dbReference type="Pfam" id="PF02517"/>
    </source>
</evidence>
<evidence type="ECO:0000256" key="1">
    <source>
        <dbReference type="SAM" id="Phobius"/>
    </source>
</evidence>
<dbReference type="EMBL" id="JBEVCJ010000039">
    <property type="protein sequence ID" value="MET1257201.1"/>
    <property type="molecule type" value="Genomic_DNA"/>
</dbReference>
<feature type="transmembrane region" description="Helical" evidence="1">
    <location>
        <begin position="135"/>
        <end position="155"/>
    </location>
</feature>
<dbReference type="Pfam" id="PF02517">
    <property type="entry name" value="Rce1-like"/>
    <property type="match status" value="1"/>
</dbReference>
<dbReference type="Proteomes" id="UP001548189">
    <property type="component" value="Unassembled WGS sequence"/>
</dbReference>
<accession>A0ABV2BZ59</accession>
<proteinExistence type="predicted"/>
<sequence>MYMLKPPMINELVYVNPQTSWSLNIAMFLYVVTVCCKYFGGFQFNQKYFPYWSLALLVLVIYCYVAGFIELVAIACVGFLLLNCVILQQVNNYVVKWIVGSLAVIILLMLGFHMLPGFNNQPIIQQQIIKGNSTPFNLTINFDKSLGGLIFFLTFIPKFKLPNFTTLKHSAILLIGMLITVLGFASQNELVAYNQTYFFKLNFLILFFLIQLFSTCLVEEVFFRGFIQARLYQLFNPNRQNFYFIPLLVTASLFALVHFSGGSIYMLGALLAGLGYGLIYQVSRHIEFTILAHVILNLTHLLLFTYPRLN</sequence>
<gene>
    <name evidence="3" type="ORF">ABVT43_18800</name>
</gene>